<dbReference type="Pfam" id="PF06114">
    <property type="entry name" value="Peptidase_M78"/>
    <property type="match status" value="1"/>
</dbReference>
<name>A0ABT4VUM9_9HYPH</name>
<gene>
    <name evidence="2" type="ORF">OOZ53_23850</name>
</gene>
<dbReference type="InterPro" id="IPR010359">
    <property type="entry name" value="IrrE_HExxH"/>
</dbReference>
<organism evidence="2 3">
    <name type="scientific">Hoeflea poritis</name>
    <dbReference type="NCBI Taxonomy" id="2993659"/>
    <lineage>
        <taxon>Bacteria</taxon>
        <taxon>Pseudomonadati</taxon>
        <taxon>Pseudomonadota</taxon>
        <taxon>Alphaproteobacteria</taxon>
        <taxon>Hyphomicrobiales</taxon>
        <taxon>Rhizobiaceae</taxon>
        <taxon>Hoeflea</taxon>
    </lineage>
</organism>
<reference evidence="2" key="1">
    <citation type="submission" date="2022-11" db="EMBL/GenBank/DDBJ databases">
        <title>Hoeflea poritis sp. nov., isolated from scleractinian coral Porites lutea.</title>
        <authorList>
            <person name="Zhang G."/>
            <person name="Wei Q."/>
            <person name="Cai L."/>
        </authorList>
    </citation>
    <scope>NUCLEOTIDE SEQUENCE</scope>
    <source>
        <strain evidence="2">E7-10</strain>
    </source>
</reference>
<evidence type="ECO:0000313" key="2">
    <source>
        <dbReference type="EMBL" id="MDA4848413.1"/>
    </source>
</evidence>
<dbReference type="Gene3D" id="1.10.10.2910">
    <property type="match status" value="1"/>
</dbReference>
<dbReference type="PANTHER" id="PTHR43236">
    <property type="entry name" value="ANTITOXIN HIGA1"/>
    <property type="match status" value="1"/>
</dbReference>
<keyword evidence="3" id="KW-1185">Reference proteome</keyword>
<protein>
    <submittedName>
        <fullName evidence="2">ImmA/IrrE family metallo-endopeptidase</fullName>
    </submittedName>
</protein>
<dbReference type="Proteomes" id="UP001148313">
    <property type="component" value="Unassembled WGS sequence"/>
</dbReference>
<accession>A0ABT4VUM9</accession>
<feature type="domain" description="IrrE N-terminal-like" evidence="1">
    <location>
        <begin position="80"/>
        <end position="173"/>
    </location>
</feature>
<dbReference type="RefSeq" id="WP_271092276.1">
    <property type="nucleotide sequence ID" value="NZ_JAPJZH010000022.1"/>
</dbReference>
<comment type="caution">
    <text evidence="2">The sequence shown here is derived from an EMBL/GenBank/DDBJ whole genome shotgun (WGS) entry which is preliminary data.</text>
</comment>
<proteinExistence type="predicted"/>
<dbReference type="InterPro" id="IPR052345">
    <property type="entry name" value="Rad_response_metalloprotease"/>
</dbReference>
<dbReference type="PANTHER" id="PTHR43236:SF2">
    <property type="entry name" value="BLL0069 PROTEIN"/>
    <property type="match status" value="1"/>
</dbReference>
<dbReference type="EMBL" id="JAPJZH010000022">
    <property type="protein sequence ID" value="MDA4848413.1"/>
    <property type="molecule type" value="Genomic_DNA"/>
</dbReference>
<evidence type="ECO:0000313" key="3">
    <source>
        <dbReference type="Proteomes" id="UP001148313"/>
    </source>
</evidence>
<evidence type="ECO:0000259" key="1">
    <source>
        <dbReference type="Pfam" id="PF06114"/>
    </source>
</evidence>
<sequence>MGHKFKHGFKAEAERYAEEFREELGLTPDAPMCPRKLASHLEIPIFGIKDNPVLPAEITRYWANHPKDPFSGLIISDNCYKEIHHNDFHHPRRQNSDLAHELAHIILGHDLNTPIKDNGERAYDRNTEEEAKWLGATLLLPKKATLMMVLNSYNREKIENEFEVSWALYQYRLQVTDTVRAAKNIRKKYAA</sequence>